<evidence type="ECO:0000313" key="3">
    <source>
        <dbReference type="EMBL" id="KKS47296.1"/>
    </source>
</evidence>
<dbReference type="PROSITE" id="PS50175">
    <property type="entry name" value="ASP_PROT_RETROV"/>
    <property type="match status" value="1"/>
</dbReference>
<dbReference type="Proteomes" id="UP000034320">
    <property type="component" value="Unassembled WGS sequence"/>
</dbReference>
<dbReference type="Gene3D" id="2.40.70.10">
    <property type="entry name" value="Acid Proteases"/>
    <property type="match status" value="1"/>
</dbReference>
<proteinExistence type="predicted"/>
<keyword evidence="1" id="KW-0378">Hydrolase</keyword>
<dbReference type="InterPro" id="IPR001995">
    <property type="entry name" value="Peptidase_A2_cat"/>
</dbReference>
<protein>
    <recommendedName>
        <fullName evidence="2">Peptidase A2 domain-containing protein</fullName>
    </recommendedName>
</protein>
<dbReference type="InterPro" id="IPR021109">
    <property type="entry name" value="Peptidase_aspartic_dom_sf"/>
</dbReference>
<reference evidence="3 4" key="1">
    <citation type="journal article" date="2015" name="Nature">
        <title>rRNA introns, odd ribosomes, and small enigmatic genomes across a large radiation of phyla.</title>
        <authorList>
            <person name="Brown C.T."/>
            <person name="Hug L.A."/>
            <person name="Thomas B.C."/>
            <person name="Sharon I."/>
            <person name="Castelle C.J."/>
            <person name="Singh A."/>
            <person name="Wilkins M.J."/>
            <person name="Williams K.H."/>
            <person name="Banfield J.F."/>
        </authorList>
    </citation>
    <scope>NUCLEOTIDE SEQUENCE [LARGE SCALE GENOMIC DNA]</scope>
</reference>
<feature type="domain" description="Peptidase A2" evidence="2">
    <location>
        <begin position="36"/>
        <end position="116"/>
    </location>
</feature>
<dbReference type="SUPFAM" id="SSF50630">
    <property type="entry name" value="Acid proteases"/>
    <property type="match status" value="1"/>
</dbReference>
<dbReference type="EMBL" id="LCDD01000006">
    <property type="protein sequence ID" value="KKS47296.1"/>
    <property type="molecule type" value="Genomic_DNA"/>
</dbReference>
<organism evidence="3 4">
    <name type="scientific">Candidatus Gottesmanbacteria bacterium GW2011_GWA2_42_18</name>
    <dbReference type="NCBI Taxonomy" id="1618442"/>
    <lineage>
        <taxon>Bacteria</taxon>
        <taxon>Candidatus Gottesmaniibacteriota</taxon>
    </lineage>
</organism>
<gene>
    <name evidence="3" type="ORF">UV09_C0006G0005</name>
</gene>
<dbReference type="AlphaFoldDB" id="A0A0G1BM01"/>
<dbReference type="GO" id="GO:0006508">
    <property type="term" value="P:proteolysis"/>
    <property type="evidence" value="ECO:0007669"/>
    <property type="project" value="InterPro"/>
</dbReference>
<name>A0A0G1BM01_9BACT</name>
<dbReference type="PROSITE" id="PS00141">
    <property type="entry name" value="ASP_PROTEASE"/>
    <property type="match status" value="1"/>
</dbReference>
<evidence type="ECO:0000256" key="1">
    <source>
        <dbReference type="ARBA" id="ARBA00022801"/>
    </source>
</evidence>
<dbReference type="InterPro" id="IPR001969">
    <property type="entry name" value="Aspartic_peptidase_AS"/>
</dbReference>
<dbReference type="Pfam" id="PF13975">
    <property type="entry name" value="gag-asp_proteas"/>
    <property type="match status" value="1"/>
</dbReference>
<evidence type="ECO:0000313" key="4">
    <source>
        <dbReference type="Proteomes" id="UP000034320"/>
    </source>
</evidence>
<dbReference type="GO" id="GO:0004190">
    <property type="term" value="F:aspartic-type endopeptidase activity"/>
    <property type="evidence" value="ECO:0007669"/>
    <property type="project" value="InterPro"/>
</dbReference>
<accession>A0A0G1BM01</accession>
<sequence length="137" mass="15402">MSLEFPFEYAEITGLGKLFYPIIRLELKTIAGWQEFEFLVDTGADVTTVPSHLLPVLGLRKKNLVVNSTMGVGGISVKSWEFHIPVKIGRKIIKIYCSAVETQADSMPLLLGKKDIFEEKYSLVVDSKRKVTVLKEN</sequence>
<comment type="caution">
    <text evidence="3">The sequence shown here is derived from an EMBL/GenBank/DDBJ whole genome shotgun (WGS) entry which is preliminary data.</text>
</comment>
<evidence type="ECO:0000259" key="2">
    <source>
        <dbReference type="PROSITE" id="PS50175"/>
    </source>
</evidence>